<sequence>MEYQQASSATTFSNKLANGGGLAGKHVYDGIFGGVAKPGSRMEDYKEIFGGSGGCSIPILDFPELKDRKTSVEARNPTLDYSTIFCGLVETDFAVPYEELLSKPKKVKNSSQEARAAAKARFCPAEPEHPNVSEQKQAPSPEVSFQRLDGGKQFNPSYDNRKPESQSGTTGKKHIAQLHTIPGYTCLIDEITPSQMTEGDKPVRTVLNDAYLNVNVSEGIRQSKPLRKVVSGPQPRDSAKNNSKNHANFTKSSRNRSFSNDISFDAFEIGLGTQPSTVSPLGPFPNLGKNRDGSMRLMNSKFGVFSNDASEGAAGSYSPPLFDEEIDANSAAAASVAAVRKAIEEAQAKIRIAKELMERKVRLQNRVRPRFNDGLKDKKREVKVAEKENRSIEEAKEMVQKFYTPEQDFTSLPEHNATEASHVTSEFGNAKTSSPTKNAVGETNSTESKLAQVDNRVEAESRKANKPADTSEHRAMTLEVEQANNDKKMNPSANENKCKEKMTGEENIEKPVECDNKKLKTFVKAPKPEKIERELNSVKAAFEWDVYRHNMKPTEELHHHIENEEKIRISYEHEEAGQMPKPYEQEECESIAKMLHEPEKNTELEIQELDENKDMKELKEAQNSVKFEKEQRDAHNHVEMENRSNEVPVIQENERRLDEIHSHEGNGKGEKEYLDRVASEMKWQEGSYWEENEKKLSDAKPEDAEKLVRVHEQEVIKVRFNDFQDKEGSEKVLREACGTKGNENLEETKQNENMLKNDYQMNEMERERTCTVLETERIQTQIHLRAEDETNVEATQQDFTYQENNLEATNDVYLLDKNENTDKADEANGDKERFGHVEVTADIFAFEENGKMTEVSEDFFPTETGKCSEAVEEENFGTDVPERGLTGLDGINKQKADVYLGETDVNLDCKLNEFHVTEYDRICDQEKHTEEVTFQLDENHQDDSESEIGPSDEENESNFVSSHDEGCLGNGIGSKTLCDSVKDVEEAECELGENNKDVKDSEVPTNHGEETYFESSSEENWINNMIDVQASQQPNIFEGERTMMGVSQERANQNTDKKEKNDETLTGEKREAEDNLQKEVELEKKHHGRKEEAKVREMEKEKERIAVERAIREARERAFAEARERAERAAAERATAEAHQRVMAEARERLEKACAEANAKSAAEKASMEAKLKAERAAVERATAEARKRALEKALSEKASFKARNQAEKYSGTSRDAGIKSRDQQYKGPGPSNSSNYPSTSNHDERFSSANGESAERCKATLARNQRTAERAAKALAEKNMRDLLAQKEQAERNRLAETLDAGVKGWSSGKEKNLRALLSTLQYILGPDSGWQPIPLTDLISAAAVKKAYRKATLCVHPDKLQQRGASMKQKYTCEKVFDLLKDARNKFSAEER</sequence>
<feature type="region of interest" description="Disordered" evidence="2">
    <location>
        <begin position="935"/>
        <end position="966"/>
    </location>
</feature>
<evidence type="ECO:0000313" key="4">
    <source>
        <dbReference type="Proteomes" id="UP001174677"/>
    </source>
</evidence>
<feature type="region of interest" description="Disordered" evidence="2">
    <location>
        <begin position="118"/>
        <end position="175"/>
    </location>
</feature>
<reference evidence="3" key="1">
    <citation type="journal article" date="2023" name="Plant Biotechnol. J.">
        <title>Chromosome-level wild Hevea brasiliensis genome provides new tools for genomic-assisted breeding and valuable loci to elevate rubber yield.</title>
        <authorList>
            <person name="Cheng H."/>
            <person name="Song X."/>
            <person name="Hu Y."/>
            <person name="Wu T."/>
            <person name="Yang Q."/>
            <person name="An Z."/>
            <person name="Feng S."/>
            <person name="Deng Z."/>
            <person name="Wu W."/>
            <person name="Zeng X."/>
            <person name="Tu M."/>
            <person name="Wang X."/>
            <person name="Huang H."/>
        </authorList>
    </citation>
    <scope>NUCLEOTIDE SEQUENCE</scope>
    <source>
        <strain evidence="3">MT/VB/25A 57/8</strain>
    </source>
</reference>
<gene>
    <name evidence="3" type="ORF">P3X46_002114</name>
</gene>
<dbReference type="PANTHER" id="PTHR23172">
    <property type="entry name" value="AUXILIN/CYCLIN G-ASSOCIATED KINASE-RELATED"/>
    <property type="match status" value="1"/>
</dbReference>
<evidence type="ECO:0008006" key="5">
    <source>
        <dbReference type="Google" id="ProtNLM"/>
    </source>
</evidence>
<feature type="compositionally biased region" description="Basic and acidic residues" evidence="2">
    <location>
        <begin position="1055"/>
        <end position="1102"/>
    </location>
</feature>
<feature type="compositionally biased region" description="Basic and acidic residues" evidence="2">
    <location>
        <begin position="1162"/>
        <end position="1200"/>
    </location>
</feature>
<dbReference type="SUPFAM" id="SSF46565">
    <property type="entry name" value="Chaperone J-domain"/>
    <property type="match status" value="1"/>
</dbReference>
<feature type="compositionally biased region" description="Basic and acidic residues" evidence="2">
    <location>
        <begin position="496"/>
        <end position="505"/>
    </location>
</feature>
<feature type="compositionally biased region" description="Polar residues" evidence="2">
    <location>
        <begin position="240"/>
        <end position="255"/>
    </location>
</feature>
<feature type="region of interest" description="Disordered" evidence="2">
    <location>
        <begin position="992"/>
        <end position="1017"/>
    </location>
</feature>
<comment type="caution">
    <text evidence="3">The sequence shown here is derived from an EMBL/GenBank/DDBJ whole genome shotgun (WGS) entry which is preliminary data.</text>
</comment>
<evidence type="ECO:0000313" key="3">
    <source>
        <dbReference type="EMBL" id="KAJ9186557.1"/>
    </source>
</evidence>
<keyword evidence="4" id="KW-1185">Reference proteome</keyword>
<feature type="region of interest" description="Disordered" evidence="2">
    <location>
        <begin position="223"/>
        <end position="255"/>
    </location>
</feature>
<evidence type="ECO:0000256" key="2">
    <source>
        <dbReference type="SAM" id="MobiDB-lite"/>
    </source>
</evidence>
<feature type="region of interest" description="Disordered" evidence="2">
    <location>
        <begin position="419"/>
        <end position="505"/>
    </location>
</feature>
<feature type="compositionally biased region" description="Acidic residues" evidence="2">
    <location>
        <begin position="944"/>
        <end position="956"/>
    </location>
</feature>
<organism evidence="3 4">
    <name type="scientific">Hevea brasiliensis</name>
    <name type="common">Para rubber tree</name>
    <name type="synonym">Siphonia brasiliensis</name>
    <dbReference type="NCBI Taxonomy" id="3981"/>
    <lineage>
        <taxon>Eukaryota</taxon>
        <taxon>Viridiplantae</taxon>
        <taxon>Streptophyta</taxon>
        <taxon>Embryophyta</taxon>
        <taxon>Tracheophyta</taxon>
        <taxon>Spermatophyta</taxon>
        <taxon>Magnoliopsida</taxon>
        <taxon>eudicotyledons</taxon>
        <taxon>Gunneridae</taxon>
        <taxon>Pentapetalae</taxon>
        <taxon>rosids</taxon>
        <taxon>fabids</taxon>
        <taxon>Malpighiales</taxon>
        <taxon>Euphorbiaceae</taxon>
        <taxon>Crotonoideae</taxon>
        <taxon>Micrandreae</taxon>
        <taxon>Hevea</taxon>
    </lineage>
</organism>
<protein>
    <recommendedName>
        <fullName evidence="5">J domain-containing protein</fullName>
    </recommendedName>
</protein>
<feature type="coiled-coil region" evidence="1">
    <location>
        <begin position="336"/>
        <end position="395"/>
    </location>
</feature>
<dbReference type="PANTHER" id="PTHR23172:SF91">
    <property type="entry name" value="J DOMAIN-CONTAINING PROTEIN"/>
    <property type="match status" value="1"/>
</dbReference>
<feature type="compositionally biased region" description="Basic and acidic residues" evidence="2">
    <location>
        <begin position="993"/>
        <end position="1010"/>
    </location>
</feature>
<feature type="compositionally biased region" description="Basic and acidic residues" evidence="2">
    <location>
        <begin position="622"/>
        <end position="644"/>
    </location>
</feature>
<feature type="compositionally biased region" description="Low complexity" evidence="2">
    <location>
        <begin position="1229"/>
        <end position="1241"/>
    </location>
</feature>
<keyword evidence="1" id="KW-0175">Coiled coil</keyword>
<dbReference type="Proteomes" id="UP001174677">
    <property type="component" value="Chromosome 2"/>
</dbReference>
<proteinExistence type="predicted"/>
<feature type="region of interest" description="Disordered" evidence="2">
    <location>
        <begin position="1153"/>
        <end position="1271"/>
    </location>
</feature>
<feature type="region of interest" description="Disordered" evidence="2">
    <location>
        <begin position="1047"/>
        <end position="1102"/>
    </location>
</feature>
<evidence type="ECO:0000256" key="1">
    <source>
        <dbReference type="SAM" id="Coils"/>
    </source>
</evidence>
<dbReference type="InterPro" id="IPR036869">
    <property type="entry name" value="J_dom_sf"/>
</dbReference>
<dbReference type="Gene3D" id="1.10.287.110">
    <property type="entry name" value="DnaJ domain"/>
    <property type="match status" value="1"/>
</dbReference>
<name>A0ABQ9N1X6_HEVBR</name>
<dbReference type="EMBL" id="JARPOI010000002">
    <property type="protein sequence ID" value="KAJ9186557.1"/>
    <property type="molecule type" value="Genomic_DNA"/>
</dbReference>
<feature type="region of interest" description="Disordered" evidence="2">
    <location>
        <begin position="622"/>
        <end position="651"/>
    </location>
</feature>
<accession>A0ABQ9N1X6</accession>
<feature type="compositionally biased region" description="Polar residues" evidence="2">
    <location>
        <begin position="419"/>
        <end position="449"/>
    </location>
</feature>